<dbReference type="EMBL" id="JYDJ01000058">
    <property type="protein sequence ID" value="KRX46426.1"/>
    <property type="molecule type" value="Genomic_DNA"/>
</dbReference>
<protein>
    <submittedName>
        <fullName evidence="1">Uncharacterized protein</fullName>
    </submittedName>
</protein>
<keyword evidence="2" id="KW-1185">Reference proteome</keyword>
<reference evidence="1 2" key="1">
    <citation type="submission" date="2015-01" db="EMBL/GenBank/DDBJ databases">
        <title>Evolution of Trichinella species and genotypes.</title>
        <authorList>
            <person name="Korhonen P.K."/>
            <person name="Edoardo P."/>
            <person name="Giuseppe L.R."/>
            <person name="Gasser R.B."/>
        </authorList>
    </citation>
    <scope>NUCLEOTIDE SEQUENCE [LARGE SCALE GENOMIC DNA]</scope>
    <source>
        <strain evidence="1">ISS417</strain>
    </source>
</reference>
<name>A0A0V0U532_9BILA</name>
<comment type="caution">
    <text evidence="1">The sequence shown here is derived from an EMBL/GenBank/DDBJ whole genome shotgun (WGS) entry which is preliminary data.</text>
</comment>
<dbReference type="Proteomes" id="UP000055048">
    <property type="component" value="Unassembled WGS sequence"/>
</dbReference>
<evidence type="ECO:0000313" key="1">
    <source>
        <dbReference type="EMBL" id="KRX46426.1"/>
    </source>
</evidence>
<evidence type="ECO:0000313" key="2">
    <source>
        <dbReference type="Proteomes" id="UP000055048"/>
    </source>
</evidence>
<proteinExistence type="predicted"/>
<gene>
    <name evidence="1" type="ORF">T05_5040</name>
</gene>
<dbReference type="AlphaFoldDB" id="A0A0V0U532"/>
<organism evidence="1 2">
    <name type="scientific">Trichinella murrelli</name>
    <dbReference type="NCBI Taxonomy" id="144512"/>
    <lineage>
        <taxon>Eukaryota</taxon>
        <taxon>Metazoa</taxon>
        <taxon>Ecdysozoa</taxon>
        <taxon>Nematoda</taxon>
        <taxon>Enoplea</taxon>
        <taxon>Dorylaimia</taxon>
        <taxon>Trichinellida</taxon>
        <taxon>Trichinellidae</taxon>
        <taxon>Trichinella</taxon>
    </lineage>
</organism>
<accession>A0A0V0U532</accession>
<sequence length="66" mass="7547">MQPKKSGNEVNKKNIPTTVQLSSVINLLVQNVVQENDIIRSQRMHKQYTLQYEATIKFSPQTECVG</sequence>